<organism evidence="4">
    <name type="scientific">Flagellimonas sp. MMG031</name>
    <dbReference type="NCBI Taxonomy" id="3158549"/>
    <lineage>
        <taxon>Bacteria</taxon>
        <taxon>Pseudomonadati</taxon>
        <taxon>Bacteroidota</taxon>
        <taxon>Flavobacteriia</taxon>
        <taxon>Flavobacteriales</taxon>
        <taxon>Flavobacteriaceae</taxon>
        <taxon>Flagellimonas</taxon>
    </lineage>
</organism>
<dbReference type="Pfam" id="PF14129">
    <property type="entry name" value="DUF4296"/>
    <property type="match status" value="1"/>
</dbReference>
<evidence type="ECO:0000256" key="1">
    <source>
        <dbReference type="SAM" id="Coils"/>
    </source>
</evidence>
<dbReference type="PROSITE" id="PS51257">
    <property type="entry name" value="PROKAR_LIPOPROTEIN"/>
    <property type="match status" value="1"/>
</dbReference>
<keyword evidence="2" id="KW-0732">Signal</keyword>
<feature type="signal peptide" evidence="2">
    <location>
        <begin position="1"/>
        <end position="18"/>
    </location>
</feature>
<dbReference type="InterPro" id="IPR025381">
    <property type="entry name" value="DUF4296"/>
</dbReference>
<feature type="coiled-coil region" evidence="1">
    <location>
        <begin position="95"/>
        <end position="122"/>
    </location>
</feature>
<evidence type="ECO:0000256" key="2">
    <source>
        <dbReference type="SAM" id="SignalP"/>
    </source>
</evidence>
<dbReference type="AlphaFoldDB" id="A0AAU7MYK1"/>
<protein>
    <submittedName>
        <fullName evidence="4">DUF4296 domain-containing protein</fullName>
    </submittedName>
</protein>
<accession>A0AAU7MYK1</accession>
<gene>
    <name evidence="4" type="ORF">ABNE31_01225</name>
</gene>
<feature type="domain" description="DUF4296" evidence="3">
    <location>
        <begin position="25"/>
        <end position="107"/>
    </location>
</feature>
<keyword evidence="1" id="KW-0175">Coiled coil</keyword>
<proteinExistence type="predicted"/>
<dbReference type="RefSeq" id="WP_349352064.1">
    <property type="nucleotide sequence ID" value="NZ_CP157804.1"/>
</dbReference>
<name>A0AAU7MYK1_9FLAO</name>
<feature type="chain" id="PRO_5043425653" evidence="2">
    <location>
        <begin position="19"/>
        <end position="149"/>
    </location>
</feature>
<reference evidence="4" key="1">
    <citation type="submission" date="2024-05" db="EMBL/GenBank/DDBJ databases">
        <title>Draft Genome Sequences of Flagellimonas sp. MMG031 and Marinobacter sp. MMG032 Isolated from the dinoflagellate Symbiodinium pilosum.</title>
        <authorList>
            <person name="Shikuma N.J."/>
            <person name="Farrell M.V."/>
        </authorList>
    </citation>
    <scope>NUCLEOTIDE SEQUENCE</scope>
    <source>
        <strain evidence="4">MMG031</strain>
    </source>
</reference>
<evidence type="ECO:0000259" key="3">
    <source>
        <dbReference type="Pfam" id="PF14129"/>
    </source>
</evidence>
<evidence type="ECO:0000313" key="4">
    <source>
        <dbReference type="EMBL" id="XBQ23546.1"/>
    </source>
</evidence>
<dbReference type="EMBL" id="CP157804">
    <property type="protein sequence ID" value="XBQ23546.1"/>
    <property type="molecule type" value="Genomic_DNA"/>
</dbReference>
<sequence>MKKAVLVYLSLMVLFSCAEKVVEEPENLIPQDQMIEILYDLSILNAAKSGAKRKFDDAHIDVMGFIYNKYSIDSTQFAESDLYYASLPSEYQKIYQNVEAMLKRKQDTLEAISKRLNDSIREAGLQRRDSLQSVKEKRVGKKKVVTDSL</sequence>
<dbReference type="KEGG" id="fld:ABNE31_01225"/>